<dbReference type="HOGENOM" id="CLU_2404219_0_0_1"/>
<dbReference type="Proteomes" id="UP000011087">
    <property type="component" value="Unassembled WGS sequence"/>
</dbReference>
<proteinExistence type="predicted"/>
<dbReference type="EMBL" id="JH993022">
    <property type="protein sequence ID" value="EKX41569.1"/>
    <property type="molecule type" value="Genomic_DNA"/>
</dbReference>
<protein>
    <submittedName>
        <fullName evidence="1 2">Uncharacterized protein</fullName>
    </submittedName>
</protein>
<evidence type="ECO:0000313" key="3">
    <source>
        <dbReference type="Proteomes" id="UP000011087"/>
    </source>
</evidence>
<evidence type="ECO:0000313" key="1">
    <source>
        <dbReference type="EMBL" id="EKX41569.1"/>
    </source>
</evidence>
<reference evidence="3" key="2">
    <citation type="submission" date="2012-11" db="EMBL/GenBank/DDBJ databases">
        <authorList>
            <person name="Kuo A."/>
            <person name="Curtis B.A."/>
            <person name="Tanifuji G."/>
            <person name="Burki F."/>
            <person name="Gruber A."/>
            <person name="Irimia M."/>
            <person name="Maruyama S."/>
            <person name="Arias M.C."/>
            <person name="Ball S.G."/>
            <person name="Gile G.H."/>
            <person name="Hirakawa Y."/>
            <person name="Hopkins J.F."/>
            <person name="Rensing S.A."/>
            <person name="Schmutz J."/>
            <person name="Symeonidi A."/>
            <person name="Elias M."/>
            <person name="Eveleigh R.J."/>
            <person name="Herman E.K."/>
            <person name="Klute M.J."/>
            <person name="Nakayama T."/>
            <person name="Obornik M."/>
            <person name="Reyes-Prieto A."/>
            <person name="Armbrust E.V."/>
            <person name="Aves S.J."/>
            <person name="Beiko R.G."/>
            <person name="Coutinho P."/>
            <person name="Dacks J.B."/>
            <person name="Durnford D.G."/>
            <person name="Fast N.M."/>
            <person name="Green B.R."/>
            <person name="Grisdale C."/>
            <person name="Hempe F."/>
            <person name="Henrissat B."/>
            <person name="Hoppner M.P."/>
            <person name="Ishida K.-I."/>
            <person name="Kim E."/>
            <person name="Koreny L."/>
            <person name="Kroth P.G."/>
            <person name="Liu Y."/>
            <person name="Malik S.-B."/>
            <person name="Maier U.G."/>
            <person name="McRose D."/>
            <person name="Mock T."/>
            <person name="Neilson J.A."/>
            <person name="Onodera N.T."/>
            <person name="Poole A.M."/>
            <person name="Pritham E.J."/>
            <person name="Richards T.A."/>
            <person name="Rocap G."/>
            <person name="Roy S.W."/>
            <person name="Sarai C."/>
            <person name="Schaack S."/>
            <person name="Shirato S."/>
            <person name="Slamovits C.H."/>
            <person name="Spencer D.F."/>
            <person name="Suzuki S."/>
            <person name="Worden A.Z."/>
            <person name="Zauner S."/>
            <person name="Barry K."/>
            <person name="Bell C."/>
            <person name="Bharti A.K."/>
            <person name="Crow J.A."/>
            <person name="Grimwood J."/>
            <person name="Kramer R."/>
            <person name="Lindquist E."/>
            <person name="Lucas S."/>
            <person name="Salamov A."/>
            <person name="McFadden G.I."/>
            <person name="Lane C.E."/>
            <person name="Keeling P.J."/>
            <person name="Gray M.W."/>
            <person name="Grigoriev I.V."/>
            <person name="Archibald J.M."/>
        </authorList>
    </citation>
    <scope>NUCLEOTIDE SEQUENCE</scope>
    <source>
        <strain evidence="3">CCMP2712</strain>
    </source>
</reference>
<reference evidence="2" key="3">
    <citation type="submission" date="2016-03" db="UniProtKB">
        <authorList>
            <consortium name="EnsemblProtists"/>
        </authorList>
    </citation>
    <scope>IDENTIFICATION</scope>
</reference>
<dbReference type="RefSeq" id="XP_005828549.1">
    <property type="nucleotide sequence ID" value="XM_005828492.1"/>
</dbReference>
<feature type="non-terminal residue" evidence="1">
    <location>
        <position position="1"/>
    </location>
</feature>
<name>L1J091_GUITC</name>
<reference evidence="1 3" key="1">
    <citation type="journal article" date="2012" name="Nature">
        <title>Algal genomes reveal evolutionary mosaicism and the fate of nucleomorphs.</title>
        <authorList>
            <consortium name="DOE Joint Genome Institute"/>
            <person name="Curtis B.A."/>
            <person name="Tanifuji G."/>
            <person name="Burki F."/>
            <person name="Gruber A."/>
            <person name="Irimia M."/>
            <person name="Maruyama S."/>
            <person name="Arias M.C."/>
            <person name="Ball S.G."/>
            <person name="Gile G.H."/>
            <person name="Hirakawa Y."/>
            <person name="Hopkins J.F."/>
            <person name="Kuo A."/>
            <person name="Rensing S.A."/>
            <person name="Schmutz J."/>
            <person name="Symeonidi A."/>
            <person name="Elias M."/>
            <person name="Eveleigh R.J."/>
            <person name="Herman E.K."/>
            <person name="Klute M.J."/>
            <person name="Nakayama T."/>
            <person name="Obornik M."/>
            <person name="Reyes-Prieto A."/>
            <person name="Armbrust E.V."/>
            <person name="Aves S.J."/>
            <person name="Beiko R.G."/>
            <person name="Coutinho P."/>
            <person name="Dacks J.B."/>
            <person name="Durnford D.G."/>
            <person name="Fast N.M."/>
            <person name="Green B.R."/>
            <person name="Grisdale C.J."/>
            <person name="Hempel F."/>
            <person name="Henrissat B."/>
            <person name="Hoppner M.P."/>
            <person name="Ishida K."/>
            <person name="Kim E."/>
            <person name="Koreny L."/>
            <person name="Kroth P.G."/>
            <person name="Liu Y."/>
            <person name="Malik S.B."/>
            <person name="Maier U.G."/>
            <person name="McRose D."/>
            <person name="Mock T."/>
            <person name="Neilson J.A."/>
            <person name="Onodera N.T."/>
            <person name="Poole A.M."/>
            <person name="Pritham E.J."/>
            <person name="Richards T.A."/>
            <person name="Rocap G."/>
            <person name="Roy S.W."/>
            <person name="Sarai C."/>
            <person name="Schaack S."/>
            <person name="Shirato S."/>
            <person name="Slamovits C.H."/>
            <person name="Spencer D.F."/>
            <person name="Suzuki S."/>
            <person name="Worden A.Z."/>
            <person name="Zauner S."/>
            <person name="Barry K."/>
            <person name="Bell C."/>
            <person name="Bharti A.K."/>
            <person name="Crow J.A."/>
            <person name="Grimwood J."/>
            <person name="Kramer R."/>
            <person name="Lindquist E."/>
            <person name="Lucas S."/>
            <person name="Salamov A."/>
            <person name="McFadden G.I."/>
            <person name="Lane C.E."/>
            <person name="Keeling P.J."/>
            <person name="Gray M.W."/>
            <person name="Grigoriev I.V."/>
            <person name="Archibald J.M."/>
        </authorList>
    </citation>
    <scope>NUCLEOTIDE SEQUENCE</scope>
    <source>
        <strain evidence="1 3">CCMP2712</strain>
    </source>
</reference>
<sequence length="93" mass="9590">MVSHLVARAVEGLLVGILEGEGGSGAILPGLGAEVVIEARSGSHGLSVEVGGERAILNECVSQAKKQSKTLIMVVTTDIQIGVNIKFIINVKI</sequence>
<evidence type="ECO:0000313" key="2">
    <source>
        <dbReference type="EnsemblProtists" id="EKX41569"/>
    </source>
</evidence>
<dbReference type="PaxDb" id="55529-EKX41569"/>
<organism evidence="1">
    <name type="scientific">Guillardia theta (strain CCMP2712)</name>
    <name type="common">Cryptophyte</name>
    <dbReference type="NCBI Taxonomy" id="905079"/>
    <lineage>
        <taxon>Eukaryota</taxon>
        <taxon>Cryptophyceae</taxon>
        <taxon>Pyrenomonadales</taxon>
        <taxon>Geminigeraceae</taxon>
        <taxon>Guillardia</taxon>
    </lineage>
</organism>
<keyword evidence="3" id="KW-1185">Reference proteome</keyword>
<gene>
    <name evidence="1" type="ORF">GUITHDRAFT_153778</name>
</gene>
<dbReference type="KEGG" id="gtt:GUITHDRAFT_153778"/>
<dbReference type="GeneID" id="17298291"/>
<dbReference type="AlphaFoldDB" id="L1J091"/>
<dbReference type="EnsemblProtists" id="EKX41569">
    <property type="protein sequence ID" value="EKX41569"/>
    <property type="gene ID" value="GUITHDRAFT_153778"/>
</dbReference>
<accession>L1J091</accession>